<dbReference type="GO" id="GO:0004386">
    <property type="term" value="F:helicase activity"/>
    <property type="evidence" value="ECO:0007669"/>
    <property type="project" value="UniProtKB-KW"/>
</dbReference>
<organism evidence="4 5">
    <name type="scientific">Billgrantia tianxiuensis</name>
    <dbReference type="NCBI Taxonomy" id="2497861"/>
    <lineage>
        <taxon>Bacteria</taxon>
        <taxon>Pseudomonadati</taxon>
        <taxon>Pseudomonadota</taxon>
        <taxon>Gammaproteobacteria</taxon>
        <taxon>Oceanospirillales</taxon>
        <taxon>Halomonadaceae</taxon>
        <taxon>Billgrantia</taxon>
    </lineage>
</organism>
<evidence type="ECO:0000259" key="2">
    <source>
        <dbReference type="PROSITE" id="PS51192"/>
    </source>
</evidence>
<dbReference type="InterPro" id="IPR027417">
    <property type="entry name" value="P-loop_NTPase"/>
</dbReference>
<keyword evidence="4" id="KW-0547">Nucleotide-binding</keyword>
<feature type="domain" description="Helicase ATP-binding" evidence="2">
    <location>
        <begin position="43"/>
        <end position="190"/>
    </location>
</feature>
<dbReference type="Proteomes" id="UP000464013">
    <property type="component" value="Chromosome"/>
</dbReference>
<keyword evidence="4" id="KW-0347">Helicase</keyword>
<dbReference type="OrthoDB" id="9816043at2"/>
<evidence type="ECO:0000313" key="4">
    <source>
        <dbReference type="EMBL" id="QHC50439.1"/>
    </source>
</evidence>
<dbReference type="SUPFAM" id="SSF52540">
    <property type="entry name" value="P-loop containing nucleoside triphosphate hydrolases"/>
    <property type="match status" value="2"/>
</dbReference>
<sequence length="462" mass="52085">MNVEYLEFVKRKTKLDEPSGFDIHEADVGFGGMPLKDFQRHIVKWALRRGRAATFANTGLGKTAMQTTWAGHVAEHAGGAVLIAAPLCVARQTQQEAKKFGVHVEYVREMPADPQGVYVTNYEMLDEFEPEAFAGVVLDESSILKNRDGKTRTRIINDWKRCPYRLSCTATPSPNDYMELGNQSEFLGIMGMDEMLAMFFTHDGGDTSKWRLKGHGRKKFWQWLASWAVTIRLPSDLGFDDTGYILPALHMHEHLVASQYGDDMFTSIAQSLTERRQAKKETLEQRVAKVAEIVAQEPGESWLIWCHTNDEADLLRKSIPESVEIRGSDHLLRKEDAINGFLDGTVRVLITKPSIAGMGLNLQHCARMAFVGLDDSFEQMYQAVRRCWRFGQAREVHSHIVSAESLGAIKANVESKERQMEAMQASMVEHMVGMMQREVQSAGVEKAEYNPTQDMVLPAWVA</sequence>
<accession>A0A6I6SIT8</accession>
<gene>
    <name evidence="4" type="ORF">EKK97_13795</name>
</gene>
<protein>
    <submittedName>
        <fullName evidence="4">Helicase</fullName>
    </submittedName>
</protein>
<feature type="domain" description="Helicase C-terminal" evidence="3">
    <location>
        <begin position="282"/>
        <end position="440"/>
    </location>
</feature>
<evidence type="ECO:0000313" key="5">
    <source>
        <dbReference type="Proteomes" id="UP000464013"/>
    </source>
</evidence>
<dbReference type="PROSITE" id="PS51192">
    <property type="entry name" value="HELICASE_ATP_BIND_1"/>
    <property type="match status" value="1"/>
</dbReference>
<dbReference type="GO" id="GO:0016787">
    <property type="term" value="F:hydrolase activity"/>
    <property type="evidence" value="ECO:0007669"/>
    <property type="project" value="UniProtKB-KW"/>
</dbReference>
<dbReference type="PROSITE" id="PS51194">
    <property type="entry name" value="HELICASE_CTER"/>
    <property type="match status" value="1"/>
</dbReference>
<dbReference type="PANTHER" id="PTHR45766">
    <property type="entry name" value="DNA ANNEALING HELICASE AND ENDONUCLEASE ZRANB3 FAMILY MEMBER"/>
    <property type="match status" value="1"/>
</dbReference>
<dbReference type="InterPro" id="IPR014001">
    <property type="entry name" value="Helicase_ATP-bd"/>
</dbReference>
<dbReference type="REBASE" id="361007">
    <property type="entry name" value="M1.HspBCM45ORF13795P"/>
</dbReference>
<evidence type="ECO:0000256" key="1">
    <source>
        <dbReference type="ARBA" id="ARBA00022801"/>
    </source>
</evidence>
<dbReference type="EMBL" id="CP035042">
    <property type="protein sequence ID" value="QHC50439.1"/>
    <property type="molecule type" value="Genomic_DNA"/>
</dbReference>
<dbReference type="Pfam" id="PF00271">
    <property type="entry name" value="Helicase_C"/>
    <property type="match status" value="1"/>
</dbReference>
<dbReference type="AlphaFoldDB" id="A0A6I6SIT8"/>
<dbReference type="PANTHER" id="PTHR45766:SF6">
    <property type="entry name" value="SWI_SNF-RELATED MATRIX-ASSOCIATED ACTIN-DEPENDENT REGULATOR OF CHROMATIN SUBFAMILY A-LIKE PROTEIN 1"/>
    <property type="match status" value="1"/>
</dbReference>
<dbReference type="Gene3D" id="3.40.50.300">
    <property type="entry name" value="P-loop containing nucleotide triphosphate hydrolases"/>
    <property type="match status" value="2"/>
</dbReference>
<reference evidence="4 5" key="1">
    <citation type="submission" date="2019-01" db="EMBL/GenBank/DDBJ databases">
        <title>Complete genome of a denitifying bacterium Halomons sp. BC-M4-5.</title>
        <authorList>
            <person name="Wang L."/>
            <person name="Shao Z."/>
        </authorList>
    </citation>
    <scope>NUCLEOTIDE SEQUENCE [LARGE SCALE GENOMIC DNA]</scope>
    <source>
        <strain evidence="4 5">BC-M4-5</strain>
    </source>
</reference>
<name>A0A6I6SIT8_9GAMM</name>
<dbReference type="RefSeq" id="WP_159552685.1">
    <property type="nucleotide sequence ID" value="NZ_CP035042.1"/>
</dbReference>
<keyword evidence="5" id="KW-1185">Reference proteome</keyword>
<proteinExistence type="predicted"/>
<dbReference type="SMART" id="SM00487">
    <property type="entry name" value="DEXDc"/>
    <property type="match status" value="1"/>
</dbReference>
<dbReference type="KEGG" id="htx:EKK97_13795"/>
<keyword evidence="1" id="KW-0378">Hydrolase</keyword>
<evidence type="ECO:0000259" key="3">
    <source>
        <dbReference type="PROSITE" id="PS51194"/>
    </source>
</evidence>
<dbReference type="InterPro" id="IPR001650">
    <property type="entry name" value="Helicase_C-like"/>
</dbReference>
<keyword evidence="4" id="KW-0067">ATP-binding</keyword>